<dbReference type="EMBL" id="OA882237">
    <property type="protein sequence ID" value="CAD7274068.1"/>
    <property type="molecule type" value="Genomic_DNA"/>
</dbReference>
<feature type="transmembrane region" description="Helical" evidence="6">
    <location>
        <begin position="240"/>
        <end position="257"/>
    </location>
</feature>
<feature type="transmembrane region" description="Helical" evidence="6">
    <location>
        <begin position="277"/>
        <end position="295"/>
    </location>
</feature>
<gene>
    <name evidence="8" type="ORF">NMOB1V02_LOCUS1925</name>
</gene>
<evidence type="ECO:0000259" key="7">
    <source>
        <dbReference type="Pfam" id="PF01490"/>
    </source>
</evidence>
<feature type="transmembrane region" description="Helical" evidence="6">
    <location>
        <begin position="463"/>
        <end position="481"/>
    </location>
</feature>
<feature type="transmembrane region" description="Helical" evidence="6">
    <location>
        <begin position="171"/>
        <end position="189"/>
    </location>
</feature>
<dbReference type="Proteomes" id="UP000678499">
    <property type="component" value="Unassembled WGS sequence"/>
</dbReference>
<evidence type="ECO:0000256" key="3">
    <source>
        <dbReference type="ARBA" id="ARBA00022989"/>
    </source>
</evidence>
<evidence type="ECO:0000313" key="9">
    <source>
        <dbReference type="Proteomes" id="UP000678499"/>
    </source>
</evidence>
<feature type="transmembrane region" description="Helical" evidence="6">
    <location>
        <begin position="352"/>
        <end position="370"/>
    </location>
</feature>
<feature type="transmembrane region" description="Helical" evidence="6">
    <location>
        <begin position="209"/>
        <end position="228"/>
    </location>
</feature>
<feature type="region of interest" description="Disordered" evidence="5">
    <location>
        <begin position="1"/>
        <end position="21"/>
    </location>
</feature>
<dbReference type="Pfam" id="PF01490">
    <property type="entry name" value="Aa_trans"/>
    <property type="match status" value="1"/>
</dbReference>
<dbReference type="PANTHER" id="PTHR22950:SF349">
    <property type="entry name" value="AMINO ACID TRANSPORTER TRANSMEMBRANE DOMAIN-CONTAINING PROTEIN"/>
    <property type="match status" value="1"/>
</dbReference>
<reference evidence="8" key="1">
    <citation type="submission" date="2020-11" db="EMBL/GenBank/DDBJ databases">
        <authorList>
            <person name="Tran Van P."/>
        </authorList>
    </citation>
    <scope>NUCLEOTIDE SEQUENCE</scope>
</reference>
<dbReference type="EMBL" id="CAJPEX010000200">
    <property type="protein sequence ID" value="CAG0914220.1"/>
    <property type="molecule type" value="Genomic_DNA"/>
</dbReference>
<name>A0A7R9BGZ5_9CRUS</name>
<evidence type="ECO:0000256" key="4">
    <source>
        <dbReference type="ARBA" id="ARBA00023136"/>
    </source>
</evidence>
<dbReference type="GO" id="GO:0005774">
    <property type="term" value="C:vacuolar membrane"/>
    <property type="evidence" value="ECO:0007669"/>
    <property type="project" value="TreeGrafter"/>
</dbReference>
<organism evidence="8">
    <name type="scientific">Notodromas monacha</name>
    <dbReference type="NCBI Taxonomy" id="399045"/>
    <lineage>
        <taxon>Eukaryota</taxon>
        <taxon>Metazoa</taxon>
        <taxon>Ecdysozoa</taxon>
        <taxon>Arthropoda</taxon>
        <taxon>Crustacea</taxon>
        <taxon>Oligostraca</taxon>
        <taxon>Ostracoda</taxon>
        <taxon>Podocopa</taxon>
        <taxon>Podocopida</taxon>
        <taxon>Cypridocopina</taxon>
        <taxon>Cypridoidea</taxon>
        <taxon>Cyprididae</taxon>
        <taxon>Notodromas</taxon>
    </lineage>
</organism>
<evidence type="ECO:0000256" key="6">
    <source>
        <dbReference type="SAM" id="Phobius"/>
    </source>
</evidence>
<feature type="transmembrane region" description="Helical" evidence="6">
    <location>
        <begin position="105"/>
        <end position="128"/>
    </location>
</feature>
<evidence type="ECO:0000256" key="1">
    <source>
        <dbReference type="ARBA" id="ARBA00004141"/>
    </source>
</evidence>
<comment type="subcellular location">
    <subcellularLocation>
        <location evidence="1">Membrane</location>
        <topology evidence="1">Multi-pass membrane protein</topology>
    </subcellularLocation>
</comment>
<dbReference type="AlphaFoldDB" id="A0A7R9BGZ5"/>
<sequence>MSEKRAVIETEPLLSPDSVGGYPELMLEGDVRAASRSGNIVDSSFSDVKRENDDPKEADTTYGLAPAERNHQHATSNMETMIHLLKGNIGTGVQAMPDALSNSGLVLGSVGVVAMGVVCIHCMHMLVMACHTLCSRLRVSTLDYADVAYHGFRTTAGPDRLRNLARCSRRIVNAFLVLTQIGFCCVYYVVHPLIRSFQFSIFQLTGDSWSVHTWLMVLFVPFCLLSLVRNLKLLSPISMTANILQAGGTTVIFYYLLRDLQPVSSRKWVAPVRQWPLYFGTAIYAFEGIGIVLPLENKMKRPADFVGCTGVLNTGMVLVTCLYTAMGFFGYLQYGDDVKGSITLNLPAGDPWAAGVQIAMTVAIFLSYALQMYVPIEILWPQVKNALPLSYSSTRYEILADYAFRIGLVLLTFALAALVPNVGLFISLVGAVSSSFLALVFPPMLDCVVFWSQLTWVRVTKNVAISLLGVLGFITGTYASLEQVFIHLGPGSGPVPIPPIVANSTFT</sequence>
<dbReference type="OrthoDB" id="1684102at2759"/>
<protein>
    <recommendedName>
        <fullName evidence="7">Amino acid transporter transmembrane domain-containing protein</fullName>
    </recommendedName>
</protein>
<dbReference type="GO" id="GO:0015179">
    <property type="term" value="F:L-amino acid transmembrane transporter activity"/>
    <property type="evidence" value="ECO:0007669"/>
    <property type="project" value="TreeGrafter"/>
</dbReference>
<feature type="domain" description="Amino acid transporter transmembrane" evidence="7">
    <location>
        <begin position="74"/>
        <end position="480"/>
    </location>
</feature>
<dbReference type="InterPro" id="IPR013057">
    <property type="entry name" value="AA_transpt_TM"/>
</dbReference>
<evidence type="ECO:0000313" key="8">
    <source>
        <dbReference type="EMBL" id="CAD7274068.1"/>
    </source>
</evidence>
<keyword evidence="9" id="KW-1185">Reference proteome</keyword>
<proteinExistence type="predicted"/>
<dbReference type="PANTHER" id="PTHR22950">
    <property type="entry name" value="AMINO ACID TRANSPORTER"/>
    <property type="match status" value="1"/>
</dbReference>
<feature type="transmembrane region" description="Helical" evidence="6">
    <location>
        <begin position="307"/>
        <end position="332"/>
    </location>
</feature>
<feature type="transmembrane region" description="Helical" evidence="6">
    <location>
        <begin position="425"/>
        <end position="451"/>
    </location>
</feature>
<keyword evidence="2 6" id="KW-0812">Transmembrane</keyword>
<accession>A0A7R9BGZ5</accession>
<evidence type="ECO:0000256" key="2">
    <source>
        <dbReference type="ARBA" id="ARBA00022692"/>
    </source>
</evidence>
<evidence type="ECO:0000256" key="5">
    <source>
        <dbReference type="SAM" id="MobiDB-lite"/>
    </source>
</evidence>
<keyword evidence="4 6" id="KW-0472">Membrane</keyword>
<feature type="transmembrane region" description="Helical" evidence="6">
    <location>
        <begin position="402"/>
        <end position="419"/>
    </location>
</feature>
<keyword evidence="3 6" id="KW-1133">Transmembrane helix</keyword>